<name>A0A6N2AQW1_SOLCI</name>
<evidence type="ECO:0000313" key="1">
    <source>
        <dbReference type="EMBL" id="TMW83551.1"/>
    </source>
</evidence>
<protein>
    <submittedName>
        <fullName evidence="1">Uncharacterized protein</fullName>
    </submittedName>
</protein>
<comment type="caution">
    <text evidence="1">The sequence shown here is derived from an EMBL/GenBank/DDBJ whole genome shotgun (WGS) entry which is preliminary data.</text>
</comment>
<dbReference type="EMBL" id="RXGB01011434">
    <property type="protein sequence ID" value="TMW83551.1"/>
    <property type="molecule type" value="Genomic_DNA"/>
</dbReference>
<accession>A0A6N2AQW1</accession>
<gene>
    <name evidence="1" type="ORF">EJD97_001381</name>
</gene>
<sequence>MQGRTQISPLIKHIFVGDSFSRINTAVVRPPLSPAPANEVPTCTKRIRGGRKKVELNKGQSYG</sequence>
<organism evidence="1">
    <name type="scientific">Solanum chilense</name>
    <name type="common">Tomato</name>
    <name type="synonym">Lycopersicon chilense</name>
    <dbReference type="NCBI Taxonomy" id="4083"/>
    <lineage>
        <taxon>Eukaryota</taxon>
        <taxon>Viridiplantae</taxon>
        <taxon>Streptophyta</taxon>
        <taxon>Embryophyta</taxon>
        <taxon>Tracheophyta</taxon>
        <taxon>Spermatophyta</taxon>
        <taxon>Magnoliopsida</taxon>
        <taxon>eudicotyledons</taxon>
        <taxon>Gunneridae</taxon>
        <taxon>Pentapetalae</taxon>
        <taxon>asterids</taxon>
        <taxon>lamiids</taxon>
        <taxon>Solanales</taxon>
        <taxon>Solanaceae</taxon>
        <taxon>Solanoideae</taxon>
        <taxon>Solaneae</taxon>
        <taxon>Solanum</taxon>
        <taxon>Solanum subgen. Lycopersicon</taxon>
    </lineage>
</organism>
<reference evidence="1" key="1">
    <citation type="submission" date="2019-05" db="EMBL/GenBank/DDBJ databases">
        <title>The de novo reference genome and transcriptome assemblies of the wild tomato species Solanum chilense.</title>
        <authorList>
            <person name="Stam R."/>
            <person name="Nosenko T."/>
            <person name="Hoerger A.C."/>
            <person name="Stephan W."/>
            <person name="Seidel M.A."/>
            <person name="Kuhn J.M.M."/>
            <person name="Haberer G."/>
            <person name="Tellier A."/>
        </authorList>
    </citation>
    <scope>NUCLEOTIDE SEQUENCE</scope>
    <source>
        <tissue evidence="1">Mature leaves</tissue>
    </source>
</reference>
<proteinExistence type="predicted"/>
<dbReference type="AlphaFoldDB" id="A0A6N2AQW1"/>